<dbReference type="PROSITE" id="PS50012">
    <property type="entry name" value="RCC1_3"/>
    <property type="match status" value="3"/>
</dbReference>
<evidence type="ECO:0000256" key="1">
    <source>
        <dbReference type="PROSITE-ProRule" id="PRU00235"/>
    </source>
</evidence>
<dbReference type="Gene3D" id="2.130.10.30">
    <property type="entry name" value="Regulator of chromosome condensation 1/beta-lactamase-inhibitor protein II"/>
    <property type="match status" value="1"/>
</dbReference>
<gene>
    <name evidence="2" type="ORF">GN958_ATG19915</name>
</gene>
<protein>
    <submittedName>
        <fullName evidence="2">Regulator of chromosome condensation (RCC1) repeat</fullName>
    </submittedName>
</protein>
<dbReference type="Proteomes" id="UP000704712">
    <property type="component" value="Unassembled WGS sequence"/>
</dbReference>
<dbReference type="PANTHER" id="PTHR45982:SF1">
    <property type="entry name" value="REGULATOR OF CHROMOSOME CONDENSATION"/>
    <property type="match status" value="1"/>
</dbReference>
<feature type="repeat" description="RCC1" evidence="1">
    <location>
        <begin position="92"/>
        <end position="168"/>
    </location>
</feature>
<dbReference type="GO" id="GO:0005737">
    <property type="term" value="C:cytoplasm"/>
    <property type="evidence" value="ECO:0007669"/>
    <property type="project" value="TreeGrafter"/>
</dbReference>
<dbReference type="GO" id="GO:0005085">
    <property type="term" value="F:guanyl-nucleotide exchange factor activity"/>
    <property type="evidence" value="ECO:0007669"/>
    <property type="project" value="TreeGrafter"/>
</dbReference>
<name>A0A8S9TQZ1_PHYIN</name>
<accession>A0A8S9TQZ1</accession>
<dbReference type="InterPro" id="IPR051553">
    <property type="entry name" value="Ran_GTPase-activating"/>
</dbReference>
<reference evidence="2" key="1">
    <citation type="submission" date="2020-03" db="EMBL/GenBank/DDBJ databases">
        <title>Hybrid Assembly of Korean Phytophthora infestans isolates.</title>
        <authorList>
            <person name="Prokchorchik M."/>
            <person name="Lee Y."/>
            <person name="Seo J."/>
            <person name="Cho J.-H."/>
            <person name="Park Y.-E."/>
            <person name="Jang D.-C."/>
            <person name="Im J.-S."/>
            <person name="Choi J.-G."/>
            <person name="Park H.-J."/>
            <person name="Lee G.-B."/>
            <person name="Lee Y.-G."/>
            <person name="Hong S.-Y."/>
            <person name="Cho K."/>
            <person name="Sohn K.H."/>
        </authorList>
    </citation>
    <scope>NUCLEOTIDE SEQUENCE</scope>
    <source>
        <strain evidence="2">KR_2_A2</strain>
    </source>
</reference>
<feature type="repeat" description="RCC1" evidence="1">
    <location>
        <begin position="255"/>
        <end position="287"/>
    </location>
</feature>
<organism evidence="2 3">
    <name type="scientific">Phytophthora infestans</name>
    <name type="common">Potato late blight agent</name>
    <name type="synonym">Botrytis infestans</name>
    <dbReference type="NCBI Taxonomy" id="4787"/>
    <lineage>
        <taxon>Eukaryota</taxon>
        <taxon>Sar</taxon>
        <taxon>Stramenopiles</taxon>
        <taxon>Oomycota</taxon>
        <taxon>Peronosporomycetes</taxon>
        <taxon>Peronosporales</taxon>
        <taxon>Peronosporaceae</taxon>
        <taxon>Phytophthora</taxon>
    </lineage>
</organism>
<dbReference type="PANTHER" id="PTHR45982">
    <property type="entry name" value="REGULATOR OF CHROMOSOME CONDENSATION"/>
    <property type="match status" value="1"/>
</dbReference>
<dbReference type="InterPro" id="IPR009091">
    <property type="entry name" value="RCC1/BLIP-II"/>
</dbReference>
<feature type="repeat" description="RCC1" evidence="1">
    <location>
        <begin position="185"/>
        <end position="254"/>
    </location>
</feature>
<dbReference type="SUPFAM" id="SSF50985">
    <property type="entry name" value="RCC1/BLIP-II"/>
    <property type="match status" value="1"/>
</dbReference>
<dbReference type="AlphaFoldDB" id="A0A8S9TQZ1"/>
<proteinExistence type="predicted"/>
<dbReference type="PRINTS" id="PR00633">
    <property type="entry name" value="RCCNDNSATION"/>
</dbReference>
<evidence type="ECO:0000313" key="3">
    <source>
        <dbReference type="Proteomes" id="UP000704712"/>
    </source>
</evidence>
<dbReference type="InterPro" id="IPR000408">
    <property type="entry name" value="Reg_chr_condens"/>
</dbReference>
<sequence length="287" mass="30403">MTMSEIAASGATSLSKWRNNGEITTSNSHEYTLCLLGDWAPINITRINPILSPTRGNPSEVSAVHEVSVHLDSPIVQVSCGSGWSCLLCEDGRACSLGDSTYGQLGQSHERPVHGGFVLDVAMKWSALLAANIVRKPTNNSTTDEDEDKVRFKDISCGDRHTLTLAVRITRANSDSWSTSTKTKTSIISFGDGMNGRLGLGDEKDRHEGALVSTWLAASSAPGIGIPGSNGYMAPPTVTAICAGSTHNLALSASGNVFSWGNGVDGQLGHGAAVSEWVPRQLDFFKD</sequence>
<dbReference type="Pfam" id="PF00415">
    <property type="entry name" value="RCC1"/>
    <property type="match status" value="2"/>
</dbReference>
<comment type="caution">
    <text evidence="2">The sequence shown here is derived from an EMBL/GenBank/DDBJ whole genome shotgun (WGS) entry which is preliminary data.</text>
</comment>
<dbReference type="EMBL" id="JAACNO010002776">
    <property type="protein sequence ID" value="KAF4130910.1"/>
    <property type="molecule type" value="Genomic_DNA"/>
</dbReference>
<evidence type="ECO:0000313" key="2">
    <source>
        <dbReference type="EMBL" id="KAF4130910.1"/>
    </source>
</evidence>